<sequence>MFAHLRASRYLIVRLNREPDNYETTEEKEIHGFVLEVYAYLMSVAYITPYGTPGSSTVPMDDFVTSLRTLQDYDCFGTFFGCGFTLFEKIPMIAELYRLCLADRAKGRVTNESLGKCNELLASIKEWKSPPPPADMAQFRAEHEITGEIYRHALLIYLELAIYGSPVVNPKIVYQIQQHVDKILSIQPDLNSSPYRCVLMWPAMMVGSCLIKEDQRRYMLEEWLVLHCRMNHIKQAISLLKLLWEDDDGRAYGPLGLHLMMEKHSIKLCMA</sequence>
<protein>
    <recommendedName>
        <fullName evidence="5">Transcription factor domain-containing protein</fullName>
    </recommendedName>
</protein>
<dbReference type="PANTHER" id="PTHR37534">
    <property type="entry name" value="TRANSCRIPTIONAL ACTIVATOR PROTEIN UGA3"/>
    <property type="match status" value="1"/>
</dbReference>
<reference evidence="3 4" key="1">
    <citation type="submission" date="2013-03" db="EMBL/GenBank/DDBJ databases">
        <title>The Genome Sequence of Capronia coronata CBS 617.96.</title>
        <authorList>
            <consortium name="The Broad Institute Genomics Platform"/>
            <person name="Cuomo C."/>
            <person name="de Hoog S."/>
            <person name="Gorbushina A."/>
            <person name="Walker B."/>
            <person name="Young S.K."/>
            <person name="Zeng Q."/>
            <person name="Gargeya S."/>
            <person name="Fitzgerald M."/>
            <person name="Haas B."/>
            <person name="Abouelleil A."/>
            <person name="Allen A.W."/>
            <person name="Alvarado L."/>
            <person name="Arachchi H.M."/>
            <person name="Berlin A.M."/>
            <person name="Chapman S.B."/>
            <person name="Gainer-Dewar J."/>
            <person name="Goldberg J."/>
            <person name="Griggs A."/>
            <person name="Gujja S."/>
            <person name="Hansen M."/>
            <person name="Howarth C."/>
            <person name="Imamovic A."/>
            <person name="Ireland A."/>
            <person name="Larimer J."/>
            <person name="McCowan C."/>
            <person name="Murphy C."/>
            <person name="Pearson M."/>
            <person name="Poon T.W."/>
            <person name="Priest M."/>
            <person name="Roberts A."/>
            <person name="Saif S."/>
            <person name="Shea T."/>
            <person name="Sisk P."/>
            <person name="Sykes S."/>
            <person name="Wortman J."/>
            <person name="Nusbaum C."/>
            <person name="Birren B."/>
        </authorList>
    </citation>
    <scope>NUCLEOTIDE SEQUENCE [LARGE SCALE GENOMIC DNA]</scope>
    <source>
        <strain evidence="3 4">CBS 617.96</strain>
    </source>
</reference>
<dbReference type="GO" id="GO:0005634">
    <property type="term" value="C:nucleus"/>
    <property type="evidence" value="ECO:0007669"/>
    <property type="project" value="UniProtKB-SubCell"/>
</dbReference>
<dbReference type="OrthoDB" id="5419315at2759"/>
<dbReference type="HOGENOM" id="CLU_023417_2_0_1"/>
<dbReference type="Proteomes" id="UP000019484">
    <property type="component" value="Unassembled WGS sequence"/>
</dbReference>
<comment type="subcellular location">
    <subcellularLocation>
        <location evidence="1">Nucleus</location>
    </subcellularLocation>
</comment>
<dbReference type="AlphaFoldDB" id="W9Y136"/>
<accession>W9Y136</accession>
<dbReference type="EMBL" id="AMWN01000005">
    <property type="protein sequence ID" value="EXJ86203.1"/>
    <property type="molecule type" value="Genomic_DNA"/>
</dbReference>
<dbReference type="GeneID" id="19161440"/>
<evidence type="ECO:0000313" key="3">
    <source>
        <dbReference type="EMBL" id="EXJ86203.1"/>
    </source>
</evidence>
<evidence type="ECO:0000256" key="2">
    <source>
        <dbReference type="ARBA" id="ARBA00023242"/>
    </source>
</evidence>
<dbReference type="InterPro" id="IPR021858">
    <property type="entry name" value="Fun_TF"/>
</dbReference>
<evidence type="ECO:0008006" key="5">
    <source>
        <dbReference type="Google" id="ProtNLM"/>
    </source>
</evidence>
<keyword evidence="2" id="KW-0539">Nucleus</keyword>
<comment type="caution">
    <text evidence="3">The sequence shown here is derived from an EMBL/GenBank/DDBJ whole genome shotgun (WGS) entry which is preliminary data.</text>
</comment>
<evidence type="ECO:0000256" key="1">
    <source>
        <dbReference type="ARBA" id="ARBA00004123"/>
    </source>
</evidence>
<evidence type="ECO:0000313" key="4">
    <source>
        <dbReference type="Proteomes" id="UP000019484"/>
    </source>
</evidence>
<gene>
    <name evidence="3" type="ORF">A1O1_06573</name>
</gene>
<dbReference type="PANTHER" id="PTHR37534:SF46">
    <property type="entry name" value="ZN(II)2CYS6 TRANSCRIPTION FACTOR (EUROFUNG)"/>
    <property type="match status" value="1"/>
</dbReference>
<dbReference type="STRING" id="1182541.W9Y136"/>
<name>W9Y136_9EURO</name>
<organism evidence="3 4">
    <name type="scientific">Capronia coronata CBS 617.96</name>
    <dbReference type="NCBI Taxonomy" id="1182541"/>
    <lineage>
        <taxon>Eukaryota</taxon>
        <taxon>Fungi</taxon>
        <taxon>Dikarya</taxon>
        <taxon>Ascomycota</taxon>
        <taxon>Pezizomycotina</taxon>
        <taxon>Eurotiomycetes</taxon>
        <taxon>Chaetothyriomycetidae</taxon>
        <taxon>Chaetothyriales</taxon>
        <taxon>Herpotrichiellaceae</taxon>
        <taxon>Capronia</taxon>
    </lineage>
</organism>
<dbReference type="Pfam" id="PF11951">
    <property type="entry name" value="Fungal_trans_2"/>
    <property type="match status" value="1"/>
</dbReference>
<proteinExistence type="predicted"/>
<dbReference type="RefSeq" id="XP_007725641.1">
    <property type="nucleotide sequence ID" value="XM_007727451.1"/>
</dbReference>
<keyword evidence="4" id="KW-1185">Reference proteome</keyword>
<dbReference type="eggNOG" id="ENOG502QWIS">
    <property type="taxonomic scope" value="Eukaryota"/>
</dbReference>